<dbReference type="InterPro" id="IPR002180">
    <property type="entry name" value="LS/RS"/>
</dbReference>
<dbReference type="GO" id="GO:0009231">
    <property type="term" value="P:riboflavin biosynthetic process"/>
    <property type="evidence" value="ECO:0007669"/>
    <property type="project" value="UniProtKB-UniPathway"/>
</dbReference>
<evidence type="ECO:0000256" key="3">
    <source>
        <dbReference type="ARBA" id="ARBA00012664"/>
    </source>
</evidence>
<proteinExistence type="inferred from homology"/>
<dbReference type="EC" id="2.5.1.78" evidence="3 7"/>
<dbReference type="InterPro" id="IPR034964">
    <property type="entry name" value="LS"/>
</dbReference>
<dbReference type="SUPFAM" id="SSF52121">
    <property type="entry name" value="Lumazine synthase"/>
    <property type="match status" value="1"/>
</dbReference>
<dbReference type="NCBIfam" id="TIGR00114">
    <property type="entry name" value="lumazine-synth"/>
    <property type="match status" value="1"/>
</dbReference>
<reference evidence="9" key="1">
    <citation type="submission" date="2021-01" db="EMBL/GenBank/DDBJ databases">
        <authorList>
            <person name="Corre E."/>
            <person name="Pelletier E."/>
            <person name="Niang G."/>
            <person name="Scheremetjew M."/>
            <person name="Finn R."/>
            <person name="Kale V."/>
            <person name="Holt S."/>
            <person name="Cochrane G."/>
            <person name="Meng A."/>
            <person name="Brown T."/>
            <person name="Cohen L."/>
        </authorList>
    </citation>
    <scope>NUCLEOTIDE SEQUENCE</scope>
    <source>
        <strain evidence="9">RCC1693</strain>
    </source>
</reference>
<dbReference type="Gene3D" id="3.40.50.960">
    <property type="entry name" value="Lumazine/riboflavin synthase"/>
    <property type="match status" value="1"/>
</dbReference>
<sequence>MALLRLSVVAALLQGAVAFAPSSLRRSVAPRVAKTTAPRMGAMDVKFDPSKLEGENCRIGIITTRWNPEIISSLQTGCKDTLKDLGVKEENIFETEVPGAFELPLAARFLALSGTVDAIVCVGCLIKGDTQHFEYISQATSSGLMSVGIQTSTPVVYGVLNVNTEQQALDRATGPDNHGISWAQTAVEMALLRSAALGMSKKTGMGFSDAAKLGGDGEKKEGGGFGF</sequence>
<dbReference type="AlphaFoldDB" id="A0A7S2BJM5"/>
<dbReference type="HAMAP" id="MF_00178">
    <property type="entry name" value="Lumazine_synth"/>
    <property type="match status" value="1"/>
</dbReference>
<feature type="chain" id="PRO_5030672241" description="6,7-dimethyl-8-ribityllumazine synthase" evidence="8">
    <location>
        <begin position="19"/>
        <end position="227"/>
    </location>
</feature>
<protein>
    <recommendedName>
        <fullName evidence="3 7">6,7-dimethyl-8-ribityllumazine synthase</fullName>
        <shortName evidence="7">DMRL synthase</shortName>
        <ecNumber evidence="3 7">2.5.1.78</ecNumber>
    </recommendedName>
</protein>
<dbReference type="InterPro" id="IPR036467">
    <property type="entry name" value="LS/RS_sf"/>
</dbReference>
<dbReference type="UniPathway" id="UPA00275">
    <property type="reaction ID" value="UER00404"/>
</dbReference>
<evidence type="ECO:0000256" key="1">
    <source>
        <dbReference type="ARBA" id="ARBA00004917"/>
    </source>
</evidence>
<keyword evidence="4 7" id="KW-0686">Riboflavin biosynthesis</keyword>
<comment type="similarity">
    <text evidence="2 7">Belongs to the DMRL synthase family.</text>
</comment>
<feature type="signal peptide" evidence="8">
    <location>
        <begin position="1"/>
        <end position="18"/>
    </location>
</feature>
<evidence type="ECO:0000256" key="2">
    <source>
        <dbReference type="ARBA" id="ARBA00007424"/>
    </source>
</evidence>
<comment type="catalytic activity">
    <reaction evidence="6 7">
        <text>(2S)-2-hydroxy-3-oxobutyl phosphate + 5-amino-6-(D-ribitylamino)uracil = 6,7-dimethyl-8-(1-D-ribityl)lumazine + phosphate + 2 H2O + H(+)</text>
        <dbReference type="Rhea" id="RHEA:26152"/>
        <dbReference type="ChEBI" id="CHEBI:15377"/>
        <dbReference type="ChEBI" id="CHEBI:15378"/>
        <dbReference type="ChEBI" id="CHEBI:15934"/>
        <dbReference type="ChEBI" id="CHEBI:43474"/>
        <dbReference type="ChEBI" id="CHEBI:58201"/>
        <dbReference type="ChEBI" id="CHEBI:58830"/>
        <dbReference type="EC" id="2.5.1.78"/>
    </reaction>
</comment>
<keyword evidence="8" id="KW-0732">Signal</keyword>
<evidence type="ECO:0000256" key="4">
    <source>
        <dbReference type="ARBA" id="ARBA00022619"/>
    </source>
</evidence>
<dbReference type="GO" id="GO:0009349">
    <property type="term" value="C:riboflavin synthase complex"/>
    <property type="evidence" value="ECO:0007669"/>
    <property type="project" value="UniProtKB-UniRule"/>
</dbReference>
<name>A0A7S2BJM5_9STRA</name>
<dbReference type="PANTHER" id="PTHR21058">
    <property type="entry name" value="6,7-DIMETHYL-8-RIBITYLLUMAZINE SYNTHASE DMRL SYNTHASE LUMAZINE SYNTHASE"/>
    <property type="match status" value="1"/>
</dbReference>
<keyword evidence="5 7" id="KW-0808">Transferase</keyword>
<evidence type="ECO:0000256" key="7">
    <source>
        <dbReference type="RuleBase" id="RU003795"/>
    </source>
</evidence>
<gene>
    <name evidence="9" type="ORF">FPAR1323_LOCUS4489</name>
</gene>
<dbReference type="EMBL" id="HBGT01008273">
    <property type="protein sequence ID" value="CAD9398967.1"/>
    <property type="molecule type" value="Transcribed_RNA"/>
</dbReference>
<dbReference type="PANTHER" id="PTHR21058:SF0">
    <property type="entry name" value="6,7-DIMETHYL-8-RIBITYLLUMAZINE SYNTHASE"/>
    <property type="match status" value="1"/>
</dbReference>
<dbReference type="CDD" id="cd09209">
    <property type="entry name" value="Lumazine_synthase-I"/>
    <property type="match status" value="1"/>
</dbReference>
<accession>A0A7S2BJM5</accession>
<evidence type="ECO:0000256" key="6">
    <source>
        <dbReference type="ARBA" id="ARBA00048785"/>
    </source>
</evidence>
<evidence type="ECO:0000256" key="8">
    <source>
        <dbReference type="SAM" id="SignalP"/>
    </source>
</evidence>
<dbReference type="Pfam" id="PF00885">
    <property type="entry name" value="DMRL_synthase"/>
    <property type="match status" value="1"/>
</dbReference>
<dbReference type="GO" id="GO:0000906">
    <property type="term" value="F:6,7-dimethyl-8-ribityllumazine synthase activity"/>
    <property type="evidence" value="ECO:0007669"/>
    <property type="project" value="UniProtKB-EC"/>
</dbReference>
<comment type="function">
    <text evidence="7">Catalyzes the formation of 6,7-dimethyl-8-ribityllumazine by condensation of 5-amino-6-(D-ribitylamino)uracil with 3,4-dihydroxy-2-butanone 4-phosphate. This is the penultimate step in the biosynthesis of riboflavin.</text>
</comment>
<comment type="pathway">
    <text evidence="1 7">Cofactor biosynthesis; riboflavin biosynthesis; riboflavin from 2-hydroxy-3-oxobutyl phosphate and 5-amino-6-(D-ribitylamino)uracil: step 1/2.</text>
</comment>
<organism evidence="9">
    <name type="scientific">Florenciella parvula</name>
    <dbReference type="NCBI Taxonomy" id="236787"/>
    <lineage>
        <taxon>Eukaryota</taxon>
        <taxon>Sar</taxon>
        <taxon>Stramenopiles</taxon>
        <taxon>Ochrophyta</taxon>
        <taxon>Dictyochophyceae</taxon>
        <taxon>Florenciellales</taxon>
        <taxon>Florenciella</taxon>
    </lineage>
</organism>
<evidence type="ECO:0000256" key="5">
    <source>
        <dbReference type="ARBA" id="ARBA00022679"/>
    </source>
</evidence>
<evidence type="ECO:0000313" key="9">
    <source>
        <dbReference type="EMBL" id="CAD9398967.1"/>
    </source>
</evidence>